<feature type="region of interest" description="Disordered" evidence="2">
    <location>
        <begin position="190"/>
        <end position="214"/>
    </location>
</feature>
<dbReference type="InterPro" id="IPR029062">
    <property type="entry name" value="Class_I_gatase-like"/>
</dbReference>
<evidence type="ECO:0000259" key="3">
    <source>
        <dbReference type="Pfam" id="PF00117"/>
    </source>
</evidence>
<dbReference type="Gene3D" id="3.40.50.880">
    <property type="match status" value="1"/>
</dbReference>
<dbReference type="OrthoDB" id="9803598at2"/>
<dbReference type="GO" id="GO:0000162">
    <property type="term" value="P:L-tryptophan biosynthetic process"/>
    <property type="evidence" value="ECO:0007669"/>
    <property type="project" value="TreeGrafter"/>
</dbReference>
<protein>
    <submittedName>
        <fullName evidence="4">Para-aminobenzoate synthetase component 2</fullName>
    </submittedName>
</protein>
<dbReference type="Pfam" id="PF00117">
    <property type="entry name" value="GATase"/>
    <property type="match status" value="1"/>
</dbReference>
<dbReference type="PRINTS" id="PR00096">
    <property type="entry name" value="GATASE"/>
</dbReference>
<dbReference type="PANTHER" id="PTHR43418">
    <property type="entry name" value="MULTIFUNCTIONAL TRYPTOPHAN BIOSYNTHESIS PROTEIN-RELATED"/>
    <property type="match status" value="1"/>
</dbReference>
<gene>
    <name evidence="4" type="ORF">C7450_11417</name>
</gene>
<reference evidence="4 5" key="1">
    <citation type="submission" date="2018-05" db="EMBL/GenBank/DDBJ databases">
        <title>Genomic Encyclopedia of Type Strains, Phase IV (KMG-IV): sequencing the most valuable type-strain genomes for metagenomic binning, comparative biology and taxonomic classification.</title>
        <authorList>
            <person name="Goeker M."/>
        </authorList>
    </citation>
    <scope>NUCLEOTIDE SEQUENCE [LARGE SCALE GENOMIC DNA]</scope>
    <source>
        <strain evidence="4 5">DSM 6462</strain>
    </source>
</reference>
<dbReference type="SUPFAM" id="SSF52317">
    <property type="entry name" value="Class I glutamine amidotransferase-like"/>
    <property type="match status" value="1"/>
</dbReference>
<dbReference type="PROSITE" id="PS51273">
    <property type="entry name" value="GATASE_TYPE_1"/>
    <property type="match status" value="1"/>
</dbReference>
<dbReference type="GO" id="GO:0005829">
    <property type="term" value="C:cytosol"/>
    <property type="evidence" value="ECO:0007669"/>
    <property type="project" value="TreeGrafter"/>
</dbReference>
<evidence type="ECO:0000313" key="5">
    <source>
        <dbReference type="Proteomes" id="UP000248021"/>
    </source>
</evidence>
<evidence type="ECO:0000313" key="4">
    <source>
        <dbReference type="EMBL" id="PXW53141.1"/>
    </source>
</evidence>
<accession>A0A2V3TUV7</accession>
<keyword evidence="5" id="KW-1185">Reference proteome</keyword>
<keyword evidence="1" id="KW-0315">Glutamine amidotransferase</keyword>
<dbReference type="AlphaFoldDB" id="A0A2V3TUV7"/>
<organism evidence="4 5">
    <name type="scientific">Chelatococcus asaccharovorans</name>
    <dbReference type="NCBI Taxonomy" id="28210"/>
    <lineage>
        <taxon>Bacteria</taxon>
        <taxon>Pseudomonadati</taxon>
        <taxon>Pseudomonadota</taxon>
        <taxon>Alphaproteobacteria</taxon>
        <taxon>Hyphomicrobiales</taxon>
        <taxon>Chelatococcaceae</taxon>
        <taxon>Chelatococcus</taxon>
    </lineage>
</organism>
<feature type="domain" description="Glutamine amidotransferase" evidence="3">
    <location>
        <begin position="4"/>
        <end position="184"/>
    </location>
</feature>
<evidence type="ECO:0000256" key="1">
    <source>
        <dbReference type="ARBA" id="ARBA00022962"/>
    </source>
</evidence>
<dbReference type="CDD" id="cd01743">
    <property type="entry name" value="GATase1_Anthranilate_Synthase"/>
    <property type="match status" value="1"/>
</dbReference>
<dbReference type="PANTHER" id="PTHR43418:SF4">
    <property type="entry name" value="MULTIFUNCTIONAL TRYPTOPHAN BIOSYNTHESIS PROTEIN"/>
    <property type="match status" value="1"/>
</dbReference>
<dbReference type="PRINTS" id="PR00099">
    <property type="entry name" value="CPSGATASE"/>
</dbReference>
<evidence type="ECO:0000256" key="2">
    <source>
        <dbReference type="SAM" id="MobiDB-lite"/>
    </source>
</evidence>
<comment type="caution">
    <text evidence="4">The sequence shown here is derived from an EMBL/GenBank/DDBJ whole genome shotgun (WGS) entry which is preliminary data.</text>
</comment>
<dbReference type="Proteomes" id="UP000248021">
    <property type="component" value="Unassembled WGS sequence"/>
</dbReference>
<dbReference type="EMBL" id="QJJK01000014">
    <property type="protein sequence ID" value="PXW53141.1"/>
    <property type="molecule type" value="Genomic_DNA"/>
</dbReference>
<proteinExistence type="predicted"/>
<dbReference type="FunFam" id="3.40.50.880:FF:000003">
    <property type="entry name" value="Anthranilate synthase component II"/>
    <property type="match status" value="1"/>
</dbReference>
<dbReference type="InterPro" id="IPR017926">
    <property type="entry name" value="GATASE"/>
</dbReference>
<dbReference type="NCBIfam" id="TIGR00566">
    <property type="entry name" value="trpG_papA"/>
    <property type="match status" value="1"/>
</dbReference>
<dbReference type="PRINTS" id="PR00097">
    <property type="entry name" value="ANTSNTHASEII"/>
</dbReference>
<dbReference type="InterPro" id="IPR050472">
    <property type="entry name" value="Anth_synth/Amidotransfase"/>
</dbReference>
<feature type="compositionally biased region" description="Polar residues" evidence="2">
    <location>
        <begin position="194"/>
        <end position="214"/>
    </location>
</feature>
<name>A0A2V3TUV7_9HYPH</name>
<sequence>MIIVIDNYDSFVFNVARYLQELGAETTVLRNDAVTVGDVRALAPEAIVISPGPCTPAEAGISLDLVRELNGVVPILGICLGHQCIGAALGGQISRARHPMHGRASDILHDRRGLFTGLPTPLQAGRYHALVVELDGPGPLLVSARSPEGEIMALTHRTAPTYGIQFHPESILTPHGHAILRNFLALTRPAHESGAQQSGAHENGDENGNANGSH</sequence>
<dbReference type="RefSeq" id="WP_110377676.1">
    <property type="nucleotide sequence ID" value="NZ_JAHBRY010000001.1"/>
</dbReference>
<dbReference type="InterPro" id="IPR006221">
    <property type="entry name" value="TrpG/PapA_dom"/>
</dbReference>
<dbReference type="GO" id="GO:0004049">
    <property type="term" value="F:anthranilate synthase activity"/>
    <property type="evidence" value="ECO:0007669"/>
    <property type="project" value="TreeGrafter"/>
</dbReference>